<name>A0ABN1UM59_9ACTN</name>
<sequence length="182" mass="20688">MPHHSCVRRCVREHPPRRRARAVCPLPAARGRHDGTDPRRERFFGDQFAGIDYFPFASTEISLMAVHPRILDLAEALLGEESIQIYGAEAWAKLAGASDYDQIIHTDYRPAAVTWGRRRGWAYAAVDKEWYRFVSRAIPRQLQVFGFPPPGHPYWTPQTLAGMSLRYPDLDLSAWADAAGQK</sequence>
<protein>
    <submittedName>
        <fullName evidence="1">Uncharacterized protein</fullName>
    </submittedName>
</protein>
<keyword evidence="2" id="KW-1185">Reference proteome</keyword>
<evidence type="ECO:0000313" key="2">
    <source>
        <dbReference type="Proteomes" id="UP001501371"/>
    </source>
</evidence>
<organism evidence="1 2">
    <name type="scientific">Streptomyces hebeiensis</name>
    <dbReference type="NCBI Taxonomy" id="229486"/>
    <lineage>
        <taxon>Bacteria</taxon>
        <taxon>Bacillati</taxon>
        <taxon>Actinomycetota</taxon>
        <taxon>Actinomycetes</taxon>
        <taxon>Kitasatosporales</taxon>
        <taxon>Streptomycetaceae</taxon>
        <taxon>Streptomyces</taxon>
    </lineage>
</organism>
<accession>A0ABN1UM59</accession>
<proteinExistence type="predicted"/>
<comment type="caution">
    <text evidence="1">The sequence shown here is derived from an EMBL/GenBank/DDBJ whole genome shotgun (WGS) entry which is preliminary data.</text>
</comment>
<reference evidence="1 2" key="1">
    <citation type="journal article" date="2019" name="Int. J. Syst. Evol. Microbiol.">
        <title>The Global Catalogue of Microorganisms (GCM) 10K type strain sequencing project: providing services to taxonomists for standard genome sequencing and annotation.</title>
        <authorList>
            <consortium name="The Broad Institute Genomics Platform"/>
            <consortium name="The Broad Institute Genome Sequencing Center for Infectious Disease"/>
            <person name="Wu L."/>
            <person name="Ma J."/>
        </authorList>
    </citation>
    <scope>NUCLEOTIDE SEQUENCE [LARGE SCALE GENOMIC DNA]</scope>
    <source>
        <strain evidence="1 2">JCM 12696</strain>
    </source>
</reference>
<dbReference type="Proteomes" id="UP001501371">
    <property type="component" value="Unassembled WGS sequence"/>
</dbReference>
<evidence type="ECO:0000313" key="1">
    <source>
        <dbReference type="EMBL" id="GAA1158572.1"/>
    </source>
</evidence>
<dbReference type="RefSeq" id="WP_344271567.1">
    <property type="nucleotide sequence ID" value="NZ_BAAAKV010000009.1"/>
</dbReference>
<dbReference type="EMBL" id="BAAAKV010000009">
    <property type="protein sequence ID" value="GAA1158572.1"/>
    <property type="molecule type" value="Genomic_DNA"/>
</dbReference>
<gene>
    <name evidence="1" type="ORF">GCM10009654_13380</name>
</gene>
<dbReference type="SUPFAM" id="SSF51197">
    <property type="entry name" value="Clavaminate synthase-like"/>
    <property type="match status" value="1"/>
</dbReference>